<evidence type="ECO:0000256" key="12">
    <source>
        <dbReference type="ARBA" id="ARBA00022801"/>
    </source>
</evidence>
<keyword evidence="13" id="KW-0269">Exonuclease</keyword>
<name>A0A4S8K9J2_MUSBA</name>
<evidence type="ECO:0000256" key="9">
    <source>
        <dbReference type="ARBA" id="ARBA00022490"/>
    </source>
</evidence>
<comment type="caution">
    <text evidence="20">The sequence shown here is derived from an EMBL/GenBank/DDBJ whole genome shotgun (WGS) entry which is preliminary data.</text>
</comment>
<comment type="subunit">
    <text evidence="7">Component of the CCR4-NOT complex, at least composed of CRR4 and CAF1 proteins.</text>
</comment>
<feature type="domain" description="Peptidase A1" evidence="19">
    <location>
        <begin position="250"/>
        <end position="539"/>
    </location>
</feature>
<evidence type="ECO:0000256" key="10">
    <source>
        <dbReference type="ARBA" id="ARBA00022722"/>
    </source>
</evidence>
<evidence type="ECO:0000313" key="20">
    <source>
        <dbReference type="EMBL" id="THU71692.1"/>
    </source>
</evidence>
<evidence type="ECO:0000256" key="8">
    <source>
        <dbReference type="ARBA" id="ARBA00012161"/>
    </source>
</evidence>
<dbReference type="GO" id="GO:0003723">
    <property type="term" value="F:RNA binding"/>
    <property type="evidence" value="ECO:0007669"/>
    <property type="project" value="UniProtKB-KW"/>
</dbReference>
<keyword evidence="17" id="KW-0539">Nucleus</keyword>
<evidence type="ECO:0000256" key="16">
    <source>
        <dbReference type="ARBA" id="ARBA00023163"/>
    </source>
</evidence>
<dbReference type="PROSITE" id="PS51767">
    <property type="entry name" value="PEPTIDASE_A1"/>
    <property type="match status" value="1"/>
</dbReference>
<dbReference type="GO" id="GO:0046872">
    <property type="term" value="F:metal ion binding"/>
    <property type="evidence" value="ECO:0007669"/>
    <property type="project" value="UniProtKB-KW"/>
</dbReference>
<dbReference type="EC" id="3.1.13.4" evidence="8"/>
<evidence type="ECO:0000256" key="17">
    <source>
        <dbReference type="ARBA" id="ARBA00023242"/>
    </source>
</evidence>
<dbReference type="GO" id="GO:0005737">
    <property type="term" value="C:cytoplasm"/>
    <property type="evidence" value="ECO:0007669"/>
    <property type="project" value="UniProtKB-SubCell"/>
</dbReference>
<evidence type="ECO:0000256" key="15">
    <source>
        <dbReference type="ARBA" id="ARBA00023015"/>
    </source>
</evidence>
<evidence type="ECO:0000256" key="6">
    <source>
        <dbReference type="ARBA" id="ARBA00008372"/>
    </source>
</evidence>
<dbReference type="Pfam" id="PF04857">
    <property type="entry name" value="CAF1"/>
    <property type="match status" value="2"/>
</dbReference>
<dbReference type="GO" id="GO:0006952">
    <property type="term" value="P:defense response"/>
    <property type="evidence" value="ECO:0007669"/>
    <property type="project" value="UniProtKB-ARBA"/>
</dbReference>
<reference evidence="20 21" key="1">
    <citation type="journal article" date="2019" name="Nat. Plants">
        <title>Genome sequencing of Musa balbisiana reveals subgenome evolution and function divergence in polyploid bananas.</title>
        <authorList>
            <person name="Yao X."/>
        </authorList>
    </citation>
    <scope>NUCLEOTIDE SEQUENCE [LARGE SCALE GENOMIC DNA]</scope>
    <source>
        <strain evidence="21">cv. DH-PKW</strain>
        <tissue evidence="20">Leaves</tissue>
    </source>
</reference>
<organism evidence="20 21">
    <name type="scientific">Musa balbisiana</name>
    <name type="common">Banana</name>
    <dbReference type="NCBI Taxonomy" id="52838"/>
    <lineage>
        <taxon>Eukaryota</taxon>
        <taxon>Viridiplantae</taxon>
        <taxon>Streptophyta</taxon>
        <taxon>Embryophyta</taxon>
        <taxon>Tracheophyta</taxon>
        <taxon>Spermatophyta</taxon>
        <taxon>Magnoliopsida</taxon>
        <taxon>Liliopsida</taxon>
        <taxon>Zingiberales</taxon>
        <taxon>Musaceae</taxon>
        <taxon>Musa</taxon>
    </lineage>
</organism>
<dbReference type="GO" id="GO:0005634">
    <property type="term" value="C:nucleus"/>
    <property type="evidence" value="ECO:0007669"/>
    <property type="project" value="UniProtKB-SubCell"/>
</dbReference>
<proteinExistence type="inferred from homology"/>
<evidence type="ECO:0000313" key="21">
    <source>
        <dbReference type="Proteomes" id="UP000317650"/>
    </source>
</evidence>
<sequence length="539" mass="59048">MSKSDDAAGVEIRDVWADNLEAEFAVIREVVDDFPFVAMDTEFPGVAIRPLGDFKTVADSNYHILRANVDLLHLIQLGLTFSDAEGNLPASANGGRPIVWQFNFREFDVDRDISNPDSIDLLRKSDIDFKRNREHGVDANRFAELLMASGVVLNDSVRWVTFHCAYDFGYLLKILTCRRLPETREGYSELIRTFFPVMYDIKHLMRFSNSLHGGLNKVAEQLEVDRVGTCHQAGSDSLLTARAFKKLMEKHFDGSIDRYAGQITVIVDTGDDLTWFQCKPCSYCYRQQDPLYDASASPSYHSITCNSTTCYSMLRAATGKAGVCGADRSTCNYALSYGDGSYTRGVLGRQRIDIGGTSIEGFIFGCGLRNHGLFGGTSGLMGLGSTKLSLVSQTTSQFGGFFYCLPTRILSSSGSLVLGDDPALYKNSTPVSDTRMVSDPRQAPFYFLNPTGASIGCVPLDDHPASALGLPDPEGRVREAVLRLSAGAELVNLGDLLQLVGIRGGEGPPKPRFEFEGSSEINVDVSGIFDFVKDTSQVC</sequence>
<evidence type="ECO:0000259" key="19">
    <source>
        <dbReference type="PROSITE" id="PS51767"/>
    </source>
</evidence>
<keyword evidence="15" id="KW-0805">Transcription regulation</keyword>
<dbReference type="SUPFAM" id="SSF50630">
    <property type="entry name" value="Acid proteases"/>
    <property type="match status" value="1"/>
</dbReference>
<dbReference type="FunFam" id="3.30.420.10:FF:000027">
    <property type="entry name" value="Putative CCR4-associated factor 1 7"/>
    <property type="match status" value="1"/>
</dbReference>
<accession>A0A4S8K9J2</accession>
<dbReference type="EMBL" id="PYDT01000001">
    <property type="protein sequence ID" value="THU71692.1"/>
    <property type="molecule type" value="Genomic_DNA"/>
</dbReference>
<dbReference type="AlphaFoldDB" id="A0A4S8K9J2"/>
<comment type="cofactor">
    <cofactor evidence="2">
        <name>a divalent metal cation</name>
        <dbReference type="ChEBI" id="CHEBI:60240"/>
    </cofactor>
</comment>
<dbReference type="Gene3D" id="2.40.70.10">
    <property type="entry name" value="Acid Proteases"/>
    <property type="match status" value="1"/>
</dbReference>
<evidence type="ECO:0000256" key="3">
    <source>
        <dbReference type="ARBA" id="ARBA00004123"/>
    </source>
</evidence>
<gene>
    <name evidence="20" type="ORF">C4D60_Mb04t04170</name>
</gene>
<comment type="similarity">
    <text evidence="5">Belongs to the peptidase A1 family.</text>
</comment>
<keyword evidence="9" id="KW-0963">Cytoplasm</keyword>
<evidence type="ECO:0000256" key="13">
    <source>
        <dbReference type="ARBA" id="ARBA00022839"/>
    </source>
</evidence>
<keyword evidence="14" id="KW-0694">RNA-binding</keyword>
<dbReference type="InterPro" id="IPR012337">
    <property type="entry name" value="RNaseH-like_sf"/>
</dbReference>
<evidence type="ECO:0000256" key="5">
    <source>
        <dbReference type="ARBA" id="ARBA00007447"/>
    </source>
</evidence>
<keyword evidence="12" id="KW-0378">Hydrolase</keyword>
<evidence type="ECO:0000256" key="4">
    <source>
        <dbReference type="ARBA" id="ARBA00004496"/>
    </source>
</evidence>
<comment type="subcellular location">
    <subcellularLocation>
        <location evidence="4">Cytoplasm</location>
    </subcellularLocation>
    <subcellularLocation>
        <location evidence="3">Nucleus</location>
    </subcellularLocation>
</comment>
<evidence type="ECO:0000256" key="1">
    <source>
        <dbReference type="ARBA" id="ARBA00001663"/>
    </source>
</evidence>
<dbReference type="InterPro" id="IPR032861">
    <property type="entry name" value="TAXi_N"/>
</dbReference>
<evidence type="ECO:0000256" key="18">
    <source>
        <dbReference type="ARBA" id="ARBA00025148"/>
    </source>
</evidence>
<dbReference type="Pfam" id="PF14543">
    <property type="entry name" value="TAXi_N"/>
    <property type="match status" value="1"/>
</dbReference>
<comment type="catalytic activity">
    <reaction evidence="1">
        <text>Exonucleolytic cleavage of poly(A) to 5'-AMP.</text>
        <dbReference type="EC" id="3.1.13.4"/>
    </reaction>
</comment>
<dbReference type="STRING" id="52838.A0A4S8K9J2"/>
<dbReference type="GO" id="GO:0004535">
    <property type="term" value="F:poly(A)-specific ribonuclease activity"/>
    <property type="evidence" value="ECO:0007669"/>
    <property type="project" value="UniProtKB-EC"/>
</dbReference>
<dbReference type="GO" id="GO:0009617">
    <property type="term" value="P:response to bacterium"/>
    <property type="evidence" value="ECO:0007669"/>
    <property type="project" value="UniProtKB-ARBA"/>
</dbReference>
<dbReference type="Proteomes" id="UP000317650">
    <property type="component" value="Chromosome 4"/>
</dbReference>
<comment type="function">
    <text evidence="18">Ubiquitous transcription factor required for a diverse set of processes. It is a component of the CCR4 complex involved in the control of gene expression.</text>
</comment>
<evidence type="ECO:0000256" key="11">
    <source>
        <dbReference type="ARBA" id="ARBA00022723"/>
    </source>
</evidence>
<dbReference type="PANTHER" id="PTHR10797">
    <property type="entry name" value="CCR4-NOT TRANSCRIPTION COMPLEX SUBUNIT"/>
    <property type="match status" value="1"/>
</dbReference>
<keyword evidence="21" id="KW-1185">Reference proteome</keyword>
<dbReference type="GO" id="GO:0000289">
    <property type="term" value="P:nuclear-transcribed mRNA poly(A) tail shortening"/>
    <property type="evidence" value="ECO:0007669"/>
    <property type="project" value="UniProtKB-ARBA"/>
</dbReference>
<dbReference type="SUPFAM" id="SSF53098">
    <property type="entry name" value="Ribonuclease H-like"/>
    <property type="match status" value="1"/>
</dbReference>
<dbReference type="Gene3D" id="3.30.420.10">
    <property type="entry name" value="Ribonuclease H-like superfamily/Ribonuclease H"/>
    <property type="match status" value="1"/>
</dbReference>
<evidence type="ECO:0000256" key="14">
    <source>
        <dbReference type="ARBA" id="ARBA00022884"/>
    </source>
</evidence>
<dbReference type="InterPro" id="IPR021109">
    <property type="entry name" value="Peptidase_aspartic_dom_sf"/>
</dbReference>
<dbReference type="InterPro" id="IPR039637">
    <property type="entry name" value="CNOT7/CNOT8/Pop2"/>
</dbReference>
<keyword evidence="11" id="KW-0479">Metal-binding</keyword>
<comment type="similarity">
    <text evidence="6">Belongs to the CAF1 family.</text>
</comment>
<evidence type="ECO:0000256" key="7">
    <source>
        <dbReference type="ARBA" id="ARBA00011757"/>
    </source>
</evidence>
<evidence type="ECO:0000256" key="2">
    <source>
        <dbReference type="ARBA" id="ARBA00001968"/>
    </source>
</evidence>
<dbReference type="GO" id="GO:0030014">
    <property type="term" value="C:CCR4-NOT complex"/>
    <property type="evidence" value="ECO:0007669"/>
    <property type="project" value="InterPro"/>
</dbReference>
<dbReference type="InterPro" id="IPR036397">
    <property type="entry name" value="RNaseH_sf"/>
</dbReference>
<dbReference type="InterPro" id="IPR033121">
    <property type="entry name" value="PEPTIDASE_A1"/>
</dbReference>
<keyword evidence="10" id="KW-0540">Nuclease</keyword>
<dbReference type="InterPro" id="IPR006941">
    <property type="entry name" value="RNase_CAF1"/>
</dbReference>
<protein>
    <recommendedName>
        <fullName evidence="8">poly(A)-specific ribonuclease</fullName>
        <ecNumber evidence="8">3.1.13.4</ecNumber>
    </recommendedName>
</protein>
<keyword evidence="16" id="KW-0804">Transcription</keyword>